<organism evidence="2 3">
    <name type="scientific">Arthrobacter humicola</name>
    <dbReference type="NCBI Taxonomy" id="409291"/>
    <lineage>
        <taxon>Bacteria</taxon>
        <taxon>Bacillati</taxon>
        <taxon>Actinomycetota</taxon>
        <taxon>Actinomycetes</taxon>
        <taxon>Micrococcales</taxon>
        <taxon>Micrococcaceae</taxon>
        <taxon>Arthrobacter</taxon>
    </lineage>
</organism>
<reference evidence="3" key="1">
    <citation type="journal article" date="2019" name="Int. J. Syst. Evol. Microbiol.">
        <title>The Global Catalogue of Microorganisms (GCM) 10K type strain sequencing project: providing services to taxonomists for standard genome sequencing and annotation.</title>
        <authorList>
            <consortium name="The Broad Institute Genomics Platform"/>
            <consortium name="The Broad Institute Genome Sequencing Center for Infectious Disease"/>
            <person name="Wu L."/>
            <person name="Ma J."/>
        </authorList>
    </citation>
    <scope>NUCLEOTIDE SEQUENCE [LARGE SCALE GENOMIC DNA]</scope>
    <source>
        <strain evidence="3">JCM 15921</strain>
    </source>
</reference>
<name>A0ABP5LF28_9MICC</name>
<dbReference type="EMBL" id="BAAAQB010000041">
    <property type="protein sequence ID" value="GAA2144995.1"/>
    <property type="molecule type" value="Genomic_DNA"/>
</dbReference>
<proteinExistence type="predicted"/>
<keyword evidence="3" id="KW-1185">Reference proteome</keyword>
<dbReference type="Proteomes" id="UP001500102">
    <property type="component" value="Unassembled WGS sequence"/>
</dbReference>
<protein>
    <submittedName>
        <fullName evidence="2">Uncharacterized protein</fullName>
    </submittedName>
</protein>
<comment type="caution">
    <text evidence="2">The sequence shown here is derived from an EMBL/GenBank/DDBJ whole genome shotgun (WGS) entry which is preliminary data.</text>
</comment>
<sequence>MIGIEDFAAQVKGRYRADGQHGSKDHQYYGHDPSGQPRMRSGRLGGSRPGVVPLALQPGDLRPEPQYFFLFRAAGARGLIVEGHDGLRLYSNSSRRPVVTAGHGWALVTILIVRSARWPIPTHTG</sequence>
<feature type="compositionally biased region" description="Basic and acidic residues" evidence="1">
    <location>
        <begin position="15"/>
        <end position="29"/>
    </location>
</feature>
<feature type="region of interest" description="Disordered" evidence="1">
    <location>
        <begin position="15"/>
        <end position="49"/>
    </location>
</feature>
<evidence type="ECO:0000313" key="3">
    <source>
        <dbReference type="Proteomes" id="UP001500102"/>
    </source>
</evidence>
<accession>A0ABP5LF28</accession>
<evidence type="ECO:0000313" key="2">
    <source>
        <dbReference type="EMBL" id="GAA2144995.1"/>
    </source>
</evidence>
<gene>
    <name evidence="2" type="ORF">GCM10009825_37110</name>
</gene>
<evidence type="ECO:0000256" key="1">
    <source>
        <dbReference type="SAM" id="MobiDB-lite"/>
    </source>
</evidence>